<protein>
    <submittedName>
        <fullName evidence="2">Calcium-binding protein</fullName>
    </submittedName>
</protein>
<gene>
    <name evidence="2" type="ORF">GFN93_01355</name>
</gene>
<reference evidence="2 3" key="1">
    <citation type="submission" date="2019-10" db="EMBL/GenBank/DDBJ databases">
        <title>Alcanivorax sp.PA15-N-34 draft genome sequence.</title>
        <authorList>
            <person name="Liao X."/>
            <person name="Shao Z."/>
        </authorList>
    </citation>
    <scope>NUCLEOTIDE SEQUENCE [LARGE SCALE GENOMIC DNA]</scope>
    <source>
        <strain evidence="2 3">PA15-N-34</strain>
    </source>
</reference>
<dbReference type="AlphaFoldDB" id="A0A6N7LRJ7"/>
<keyword evidence="3" id="KW-1185">Reference proteome</keyword>
<proteinExistence type="predicted"/>
<dbReference type="InterPro" id="IPR008613">
    <property type="entry name" value="Excalibur_Ca-bd_domain"/>
</dbReference>
<accession>A0A6N7LRJ7</accession>
<dbReference type="Pfam" id="PF05901">
    <property type="entry name" value="Excalibur"/>
    <property type="match status" value="1"/>
</dbReference>
<evidence type="ECO:0000259" key="1">
    <source>
        <dbReference type="SMART" id="SM00894"/>
    </source>
</evidence>
<comment type="caution">
    <text evidence="2">The sequence shown here is derived from an EMBL/GenBank/DDBJ whole genome shotgun (WGS) entry which is preliminary data.</text>
</comment>
<evidence type="ECO:0000313" key="2">
    <source>
        <dbReference type="EMBL" id="MQX51876.1"/>
    </source>
</evidence>
<evidence type="ECO:0000313" key="3">
    <source>
        <dbReference type="Proteomes" id="UP000469421"/>
    </source>
</evidence>
<dbReference type="EMBL" id="WIRE01000001">
    <property type="protein sequence ID" value="MQX51876.1"/>
    <property type="molecule type" value="Genomic_DNA"/>
</dbReference>
<feature type="domain" description="Excalibur calcium-binding" evidence="1">
    <location>
        <begin position="55"/>
        <end position="90"/>
    </location>
</feature>
<name>A0A6N7LRJ7_9GAMM</name>
<dbReference type="Proteomes" id="UP000469421">
    <property type="component" value="Unassembled WGS sequence"/>
</dbReference>
<sequence length="95" mass="10875">MKNFLLVAVLGFAAWSYYTNNMDTGTGAVIHPYAMDREAMEEPVNTYRSDFRCDGRQHCSQMTSRAEAEFFTRNCPNTKMDGDRDGIPCENDSRF</sequence>
<dbReference type="SMART" id="SM00894">
    <property type="entry name" value="Excalibur"/>
    <property type="match status" value="1"/>
</dbReference>
<organism evidence="2 3">
    <name type="scientific">Alcanivorax sediminis</name>
    <dbReference type="NCBI Taxonomy" id="2663008"/>
    <lineage>
        <taxon>Bacteria</taxon>
        <taxon>Pseudomonadati</taxon>
        <taxon>Pseudomonadota</taxon>
        <taxon>Gammaproteobacteria</taxon>
        <taxon>Oceanospirillales</taxon>
        <taxon>Alcanivoracaceae</taxon>
        <taxon>Alcanivorax</taxon>
    </lineage>
</organism>